<evidence type="ECO:0000313" key="3">
    <source>
        <dbReference type="EMBL" id="KAH7026669.1"/>
    </source>
</evidence>
<dbReference type="Proteomes" id="UP000756346">
    <property type="component" value="Unassembled WGS sequence"/>
</dbReference>
<name>A0A9P8Y352_9PEZI</name>
<comment type="caution">
    <text evidence="3">The sequence shown here is derived from an EMBL/GenBank/DDBJ whole genome shotgun (WGS) entry which is preliminary data.</text>
</comment>
<dbReference type="EMBL" id="JAGTJQ010000008">
    <property type="protein sequence ID" value="KAH7026669.1"/>
    <property type="molecule type" value="Genomic_DNA"/>
</dbReference>
<reference evidence="3" key="1">
    <citation type="journal article" date="2021" name="Nat. Commun.">
        <title>Genetic determinants of endophytism in the Arabidopsis root mycobiome.</title>
        <authorList>
            <person name="Mesny F."/>
            <person name="Miyauchi S."/>
            <person name="Thiergart T."/>
            <person name="Pickel B."/>
            <person name="Atanasova L."/>
            <person name="Karlsson M."/>
            <person name="Huettel B."/>
            <person name="Barry K.W."/>
            <person name="Haridas S."/>
            <person name="Chen C."/>
            <person name="Bauer D."/>
            <person name="Andreopoulos W."/>
            <person name="Pangilinan J."/>
            <person name="LaButti K."/>
            <person name="Riley R."/>
            <person name="Lipzen A."/>
            <person name="Clum A."/>
            <person name="Drula E."/>
            <person name="Henrissat B."/>
            <person name="Kohler A."/>
            <person name="Grigoriev I.V."/>
            <person name="Martin F.M."/>
            <person name="Hacquard S."/>
        </authorList>
    </citation>
    <scope>NUCLEOTIDE SEQUENCE</scope>
    <source>
        <strain evidence="3">MPI-CAGE-CH-0230</strain>
    </source>
</reference>
<keyword evidence="2" id="KW-0732">Signal</keyword>
<evidence type="ECO:0000313" key="4">
    <source>
        <dbReference type="Proteomes" id="UP000756346"/>
    </source>
</evidence>
<keyword evidence="4" id="KW-1185">Reference proteome</keyword>
<proteinExistence type="predicted"/>
<evidence type="ECO:0000256" key="1">
    <source>
        <dbReference type="SAM" id="MobiDB-lite"/>
    </source>
</evidence>
<sequence>MSRSVCVSGACVCVYLCLGVPASCWPGLARAGASSSCPLGDRLACTLLCAARKERLPTWAGRRSWPAGRVDARSQPASQPGRPRRGTAR</sequence>
<feature type="chain" id="PRO_5040276175" description="Secreted protein" evidence="2">
    <location>
        <begin position="20"/>
        <end position="89"/>
    </location>
</feature>
<evidence type="ECO:0000256" key="2">
    <source>
        <dbReference type="SAM" id="SignalP"/>
    </source>
</evidence>
<dbReference type="RefSeq" id="XP_046009886.1">
    <property type="nucleotide sequence ID" value="XM_046154937.1"/>
</dbReference>
<evidence type="ECO:0008006" key="5">
    <source>
        <dbReference type="Google" id="ProtNLM"/>
    </source>
</evidence>
<dbReference type="AlphaFoldDB" id="A0A9P8Y352"/>
<dbReference type="GeneID" id="70184483"/>
<organism evidence="3 4">
    <name type="scientific">Microdochium trichocladiopsis</name>
    <dbReference type="NCBI Taxonomy" id="1682393"/>
    <lineage>
        <taxon>Eukaryota</taxon>
        <taxon>Fungi</taxon>
        <taxon>Dikarya</taxon>
        <taxon>Ascomycota</taxon>
        <taxon>Pezizomycotina</taxon>
        <taxon>Sordariomycetes</taxon>
        <taxon>Xylariomycetidae</taxon>
        <taxon>Xylariales</taxon>
        <taxon>Microdochiaceae</taxon>
        <taxon>Microdochium</taxon>
    </lineage>
</organism>
<feature type="region of interest" description="Disordered" evidence="1">
    <location>
        <begin position="61"/>
        <end position="89"/>
    </location>
</feature>
<accession>A0A9P8Y352</accession>
<protein>
    <recommendedName>
        <fullName evidence="5">Secreted protein</fullName>
    </recommendedName>
</protein>
<gene>
    <name evidence="3" type="ORF">B0I36DRAFT_331118</name>
</gene>
<feature type="signal peptide" evidence="2">
    <location>
        <begin position="1"/>
        <end position="19"/>
    </location>
</feature>